<feature type="domain" description="C2H2-type" evidence="15">
    <location>
        <begin position="435"/>
        <end position="457"/>
    </location>
</feature>
<gene>
    <name evidence="16" type="ORF">GMORB2_6221</name>
</gene>
<dbReference type="Proteomes" id="UP000749293">
    <property type="component" value="Unassembled WGS sequence"/>
</dbReference>
<evidence type="ECO:0000256" key="2">
    <source>
        <dbReference type="ARBA" id="ARBA00004496"/>
    </source>
</evidence>
<reference evidence="16" key="1">
    <citation type="submission" date="2020-03" db="EMBL/GenBank/DDBJ databases">
        <title>Site-based positive gene gene selection in Geosmithia morbida across the United States reveals a broad range of putative effectors and factors for local host and environmental adapation.</title>
        <authorList>
            <person name="Onufrak A."/>
            <person name="Murdoch R.W."/>
            <person name="Gazis R."/>
            <person name="Huff M."/>
            <person name="Staton M."/>
            <person name="Klingeman W."/>
            <person name="Hadziabdic D."/>
        </authorList>
    </citation>
    <scope>NUCLEOTIDE SEQUENCE</scope>
    <source>
        <strain evidence="16">1262</strain>
    </source>
</reference>
<dbReference type="GO" id="GO:0005634">
    <property type="term" value="C:nucleus"/>
    <property type="evidence" value="ECO:0007669"/>
    <property type="project" value="UniProtKB-SubCell"/>
</dbReference>
<dbReference type="PROSITE" id="PS00028">
    <property type="entry name" value="ZINC_FINGER_C2H2_1"/>
    <property type="match status" value="2"/>
</dbReference>
<organism evidence="16 17">
    <name type="scientific">Geosmithia morbida</name>
    <dbReference type="NCBI Taxonomy" id="1094350"/>
    <lineage>
        <taxon>Eukaryota</taxon>
        <taxon>Fungi</taxon>
        <taxon>Dikarya</taxon>
        <taxon>Ascomycota</taxon>
        <taxon>Pezizomycotina</taxon>
        <taxon>Sordariomycetes</taxon>
        <taxon>Hypocreomycetidae</taxon>
        <taxon>Hypocreales</taxon>
        <taxon>Bionectriaceae</taxon>
        <taxon>Geosmithia</taxon>
    </lineage>
</organism>
<dbReference type="AlphaFoldDB" id="A0A9P4YWU8"/>
<dbReference type="FunFam" id="3.30.160.60:FF:000243">
    <property type="entry name" value="Probable transcription factor steA"/>
    <property type="match status" value="1"/>
</dbReference>
<dbReference type="InterPro" id="IPR036236">
    <property type="entry name" value="Znf_C2H2_sf"/>
</dbReference>
<comment type="caution">
    <text evidence="16">The sequence shown here is derived from an EMBL/GenBank/DDBJ whole genome shotgun (WGS) entry which is preliminary data.</text>
</comment>
<evidence type="ECO:0000256" key="12">
    <source>
        <dbReference type="ARBA" id="ARBA00093629"/>
    </source>
</evidence>
<dbReference type="PANTHER" id="PTHR40626">
    <property type="entry name" value="MIP31509P"/>
    <property type="match status" value="1"/>
</dbReference>
<evidence type="ECO:0000256" key="9">
    <source>
        <dbReference type="ARBA" id="ARBA00023026"/>
    </source>
</evidence>
<dbReference type="EMBL" id="JAANYQ010000006">
    <property type="protein sequence ID" value="KAF4123520.1"/>
    <property type="molecule type" value="Genomic_DNA"/>
</dbReference>
<dbReference type="PANTHER" id="PTHR40626:SF13">
    <property type="entry name" value="RESPIRATION FACTOR 2-RELATED"/>
    <property type="match status" value="1"/>
</dbReference>
<protein>
    <recommendedName>
        <fullName evidence="12">C2H2-type transcription factor MSN2</fullName>
    </recommendedName>
</protein>
<feature type="compositionally biased region" description="Low complexity" evidence="14">
    <location>
        <begin position="508"/>
        <end position="522"/>
    </location>
</feature>
<dbReference type="GeneID" id="55972446"/>
<dbReference type="RefSeq" id="XP_035322172.1">
    <property type="nucleotide sequence ID" value="XM_035468191.1"/>
</dbReference>
<dbReference type="InterPro" id="IPR051059">
    <property type="entry name" value="VerF-like"/>
</dbReference>
<proteinExistence type="predicted"/>
<dbReference type="SMART" id="SM00355">
    <property type="entry name" value="ZnF_C2H2"/>
    <property type="match status" value="2"/>
</dbReference>
<dbReference type="OrthoDB" id="654211at2759"/>
<keyword evidence="9" id="KW-0843">Virulence</keyword>
<evidence type="ECO:0000256" key="11">
    <source>
        <dbReference type="ARBA" id="ARBA00023242"/>
    </source>
</evidence>
<evidence type="ECO:0000256" key="7">
    <source>
        <dbReference type="ARBA" id="ARBA00022833"/>
    </source>
</evidence>
<keyword evidence="17" id="KW-1185">Reference proteome</keyword>
<feature type="region of interest" description="Disordered" evidence="14">
    <location>
        <begin position="506"/>
        <end position="535"/>
    </location>
</feature>
<evidence type="ECO:0000256" key="4">
    <source>
        <dbReference type="ARBA" id="ARBA00022723"/>
    </source>
</evidence>
<evidence type="ECO:0000256" key="13">
    <source>
        <dbReference type="PROSITE-ProRule" id="PRU00042"/>
    </source>
</evidence>
<keyword evidence="6 13" id="KW-0863">Zinc-finger</keyword>
<dbReference type="GO" id="GO:0008270">
    <property type="term" value="F:zinc ion binding"/>
    <property type="evidence" value="ECO:0007669"/>
    <property type="project" value="UniProtKB-KW"/>
</dbReference>
<comment type="subcellular location">
    <subcellularLocation>
        <location evidence="2">Cytoplasm</location>
    </subcellularLocation>
    <subcellularLocation>
        <location evidence="1">Nucleus</location>
    </subcellularLocation>
</comment>
<evidence type="ECO:0000313" key="16">
    <source>
        <dbReference type="EMBL" id="KAF4123520.1"/>
    </source>
</evidence>
<dbReference type="PROSITE" id="PS50157">
    <property type="entry name" value="ZINC_FINGER_C2H2_2"/>
    <property type="match status" value="2"/>
</dbReference>
<keyword evidence="3" id="KW-0963">Cytoplasm</keyword>
<dbReference type="InterPro" id="IPR013087">
    <property type="entry name" value="Znf_C2H2_type"/>
</dbReference>
<dbReference type="Gene3D" id="3.30.160.60">
    <property type="entry name" value="Classic Zinc Finger"/>
    <property type="match status" value="2"/>
</dbReference>
<dbReference type="GO" id="GO:0000981">
    <property type="term" value="F:DNA-binding transcription factor activity, RNA polymerase II-specific"/>
    <property type="evidence" value="ECO:0007669"/>
    <property type="project" value="InterPro"/>
</dbReference>
<dbReference type="GO" id="GO:0005737">
    <property type="term" value="C:cytoplasm"/>
    <property type="evidence" value="ECO:0007669"/>
    <property type="project" value="UniProtKB-SubCell"/>
</dbReference>
<keyword evidence="7" id="KW-0862">Zinc</keyword>
<sequence>MDSTMVAHPIYPKTDDRQQAFVAHQQGHMAMYAVAQSTGMYVHAPTLYNNVMTPVGSPMPSSTQKPSIMLDTDVDSYFPSTPPLSTSGSTVGSPKSFDALQTPMNPMFSGLDENELPNGHMDPIEASILDWSSCGSPPMTPMYLQSQSVKAPSFSSSTFNDSFSNTSCPSLSPSPAPYAQSEHDISFCDPRNLTVSGSSAHSTLAPEASVTLTLGYDEARLAQPKAESHVATHPTFDFNPELPDGLPSFEDLSDLESEEDFVNSLVSLDEQNTRDVTRPRAGTGSSVVSLGHGSFIGEESLSFDGEECFQFASEPNTPATSACSDDCHRDKRAKCANNEPAVHPAVTMVPTDAKVEETSIPDNEESTSDSSPSSGSDTPSASGGASKSSTRRGRKQSLTDDPSKTFVCELCNRRFRRQEHLKRHYRSLHTQEKPFECEECGKKFSRSDNLAQHGRTHGSGALIMNILEEGETAPAHDASAAGVPGAPAPDDYKTFGKILFQIASEVPGSSSSGTGSDSSSESGSDEAAKKRKRVD</sequence>
<keyword evidence="11" id="KW-0539">Nucleus</keyword>
<dbReference type="SUPFAM" id="SSF57667">
    <property type="entry name" value="beta-beta-alpha zinc fingers"/>
    <property type="match status" value="1"/>
</dbReference>
<evidence type="ECO:0000256" key="14">
    <source>
        <dbReference type="SAM" id="MobiDB-lite"/>
    </source>
</evidence>
<feature type="domain" description="C2H2-type" evidence="15">
    <location>
        <begin position="406"/>
        <end position="434"/>
    </location>
</feature>
<accession>A0A9P4YWU8</accession>
<evidence type="ECO:0000313" key="17">
    <source>
        <dbReference type="Proteomes" id="UP000749293"/>
    </source>
</evidence>
<feature type="region of interest" description="Disordered" evidence="14">
    <location>
        <begin position="343"/>
        <end position="400"/>
    </location>
</feature>
<keyword evidence="10" id="KW-0804">Transcription</keyword>
<evidence type="ECO:0000256" key="10">
    <source>
        <dbReference type="ARBA" id="ARBA00023163"/>
    </source>
</evidence>
<keyword evidence="8" id="KW-0805">Transcription regulation</keyword>
<evidence type="ECO:0000256" key="8">
    <source>
        <dbReference type="ARBA" id="ARBA00023015"/>
    </source>
</evidence>
<evidence type="ECO:0000259" key="15">
    <source>
        <dbReference type="PROSITE" id="PS50157"/>
    </source>
</evidence>
<dbReference type="GO" id="GO:0000785">
    <property type="term" value="C:chromatin"/>
    <property type="evidence" value="ECO:0007669"/>
    <property type="project" value="TreeGrafter"/>
</dbReference>
<dbReference type="FunFam" id="3.30.160.60:FF:000141">
    <property type="entry name" value="C2H2 zinc finger protein"/>
    <property type="match status" value="1"/>
</dbReference>
<dbReference type="Pfam" id="PF00096">
    <property type="entry name" value="zf-C2H2"/>
    <property type="match status" value="2"/>
</dbReference>
<evidence type="ECO:0000256" key="3">
    <source>
        <dbReference type="ARBA" id="ARBA00022490"/>
    </source>
</evidence>
<keyword evidence="4" id="KW-0479">Metal-binding</keyword>
<evidence type="ECO:0000256" key="6">
    <source>
        <dbReference type="ARBA" id="ARBA00022771"/>
    </source>
</evidence>
<evidence type="ECO:0000256" key="1">
    <source>
        <dbReference type="ARBA" id="ARBA00004123"/>
    </source>
</evidence>
<feature type="compositionally biased region" description="Low complexity" evidence="14">
    <location>
        <begin position="368"/>
        <end position="386"/>
    </location>
</feature>
<name>A0A9P4YWU8_9HYPO</name>
<evidence type="ECO:0000256" key="5">
    <source>
        <dbReference type="ARBA" id="ARBA00022737"/>
    </source>
</evidence>
<keyword evidence="5" id="KW-0677">Repeat</keyword>
<dbReference type="GO" id="GO:0000978">
    <property type="term" value="F:RNA polymerase II cis-regulatory region sequence-specific DNA binding"/>
    <property type="evidence" value="ECO:0007669"/>
    <property type="project" value="InterPro"/>
</dbReference>